<keyword evidence="7" id="KW-0723">Serine/threonine-protein kinase</keyword>
<dbReference type="PROSITE" id="PS00107">
    <property type="entry name" value="PROTEIN_KINASE_ATP"/>
    <property type="match status" value="1"/>
</dbReference>
<dbReference type="SUPFAM" id="SSF49899">
    <property type="entry name" value="Concanavalin A-like lectins/glucanases"/>
    <property type="match status" value="1"/>
</dbReference>
<comment type="caution">
    <text evidence="26">The sequence shown here is derived from an EMBL/GenBank/DDBJ whole genome shotgun (WGS) entry which is preliminary data.</text>
</comment>
<dbReference type="GO" id="GO:0030246">
    <property type="term" value="F:carbohydrate binding"/>
    <property type="evidence" value="ECO:0007669"/>
    <property type="project" value="UniProtKB-KW"/>
</dbReference>
<evidence type="ECO:0000256" key="20">
    <source>
        <dbReference type="ARBA" id="ARBA00058054"/>
    </source>
</evidence>
<comment type="function">
    <text evidence="20">Involved in resistance response to the pathogenic oomycetes Phytophthora infestans and Phytophthora capsici.</text>
</comment>
<dbReference type="GO" id="GO:0009626">
    <property type="term" value="P:plant-type hypersensitive response"/>
    <property type="evidence" value="ECO:0007669"/>
    <property type="project" value="UniProtKB-ARBA"/>
</dbReference>
<keyword evidence="13 26" id="KW-0418">Kinase</keyword>
<feature type="domain" description="Protein kinase" evidence="25">
    <location>
        <begin position="392"/>
        <end position="671"/>
    </location>
</feature>
<comment type="function">
    <text evidence="21">Promotes hydrogen peroxide H(2)O(2) production and cell death.</text>
</comment>
<evidence type="ECO:0000256" key="9">
    <source>
        <dbReference type="ARBA" id="ARBA00022692"/>
    </source>
</evidence>
<dbReference type="EMBL" id="QZWG01000008">
    <property type="protein sequence ID" value="RZB95609.1"/>
    <property type="molecule type" value="Genomic_DNA"/>
</dbReference>
<evidence type="ECO:0000256" key="5">
    <source>
        <dbReference type="ARBA" id="ARBA00012513"/>
    </source>
</evidence>
<dbReference type="FunFam" id="2.60.120.200:FF:000103">
    <property type="entry name" value="L-type lectin-domain containing receptor kinase IX.1"/>
    <property type="match status" value="1"/>
</dbReference>
<dbReference type="CDD" id="cd14066">
    <property type="entry name" value="STKc_IRAK"/>
    <property type="match status" value="1"/>
</dbReference>
<dbReference type="InterPro" id="IPR017441">
    <property type="entry name" value="Protein_kinase_ATP_BS"/>
</dbReference>
<dbReference type="InterPro" id="IPR001220">
    <property type="entry name" value="Legume_lectin_dom"/>
</dbReference>
<dbReference type="GO" id="GO:0002229">
    <property type="term" value="P:defense response to oomycetes"/>
    <property type="evidence" value="ECO:0007669"/>
    <property type="project" value="UniProtKB-ARBA"/>
</dbReference>
<dbReference type="Pfam" id="PF00139">
    <property type="entry name" value="Lectin_legB"/>
    <property type="match status" value="1"/>
</dbReference>
<evidence type="ECO:0000256" key="8">
    <source>
        <dbReference type="ARBA" id="ARBA00022679"/>
    </source>
</evidence>
<evidence type="ECO:0000259" key="25">
    <source>
        <dbReference type="PROSITE" id="PS50011"/>
    </source>
</evidence>
<evidence type="ECO:0000256" key="16">
    <source>
        <dbReference type="ARBA" id="ARBA00022989"/>
    </source>
</evidence>
<keyword evidence="6" id="KW-1003">Cell membrane</keyword>
<keyword evidence="10" id="KW-0732">Signal</keyword>
<evidence type="ECO:0000256" key="24">
    <source>
        <dbReference type="SAM" id="Phobius"/>
    </source>
</evidence>
<keyword evidence="27" id="KW-1185">Reference proteome</keyword>
<dbReference type="Gene3D" id="2.60.120.200">
    <property type="match status" value="1"/>
</dbReference>
<evidence type="ECO:0000256" key="21">
    <source>
        <dbReference type="ARBA" id="ARBA00058818"/>
    </source>
</evidence>
<dbReference type="CDD" id="cd06899">
    <property type="entry name" value="lectin_legume_LecRK_Arcelin_ConA"/>
    <property type="match status" value="1"/>
</dbReference>
<keyword evidence="12 23" id="KW-0547">Nucleotide-binding</keyword>
<evidence type="ECO:0000256" key="14">
    <source>
        <dbReference type="ARBA" id="ARBA00022821"/>
    </source>
</evidence>
<keyword evidence="15 23" id="KW-0067">ATP-binding</keyword>
<comment type="similarity">
    <text evidence="3">In the N-terminal section; belongs to the leguminous lectin family.</text>
</comment>
<dbReference type="InterPro" id="IPR000719">
    <property type="entry name" value="Prot_kinase_dom"/>
</dbReference>
<dbReference type="InterPro" id="IPR050528">
    <property type="entry name" value="L-type_Lectin-RKs"/>
</dbReference>
<dbReference type="InterPro" id="IPR019825">
    <property type="entry name" value="Lectin_legB_Mn/Ca_BS"/>
</dbReference>
<keyword evidence="14" id="KW-0611">Plant defense</keyword>
<evidence type="ECO:0000313" key="26">
    <source>
        <dbReference type="EMBL" id="RZB95609.1"/>
    </source>
</evidence>
<evidence type="ECO:0000256" key="7">
    <source>
        <dbReference type="ARBA" id="ARBA00022527"/>
    </source>
</evidence>
<evidence type="ECO:0000256" key="2">
    <source>
        <dbReference type="ARBA" id="ARBA00007606"/>
    </source>
</evidence>
<accession>A0A445JAX5</accession>
<evidence type="ECO:0000256" key="4">
    <source>
        <dbReference type="ARBA" id="ARBA00010217"/>
    </source>
</evidence>
<dbReference type="GO" id="GO:0005524">
    <property type="term" value="F:ATP binding"/>
    <property type="evidence" value="ECO:0007669"/>
    <property type="project" value="UniProtKB-UniRule"/>
</dbReference>
<keyword evidence="9 24" id="KW-0812">Transmembrane</keyword>
<evidence type="ECO:0000256" key="3">
    <source>
        <dbReference type="ARBA" id="ARBA00008536"/>
    </source>
</evidence>
<dbReference type="Gene3D" id="1.10.510.10">
    <property type="entry name" value="Transferase(Phosphotransferase) domain 1"/>
    <property type="match status" value="1"/>
</dbReference>
<reference evidence="26 27" key="1">
    <citation type="submission" date="2018-09" db="EMBL/GenBank/DDBJ databases">
        <title>A high-quality reference genome of wild soybean provides a powerful tool to mine soybean genomes.</title>
        <authorList>
            <person name="Xie M."/>
            <person name="Chung C.Y.L."/>
            <person name="Li M.-W."/>
            <person name="Wong F.-L."/>
            <person name="Chan T.-F."/>
            <person name="Lam H.-M."/>
        </authorList>
    </citation>
    <scope>NUCLEOTIDE SEQUENCE [LARGE SCALE GENOMIC DNA]</scope>
    <source>
        <strain evidence="27">cv. W05</strain>
        <tissue evidence="26">Hypocotyl of etiolated seedlings</tissue>
    </source>
</reference>
<comment type="similarity">
    <text evidence="4">In the C-terminal section; belongs to the protein kinase superfamily. Ser/Thr protein kinase family.</text>
</comment>
<dbReference type="PROSITE" id="PS00108">
    <property type="entry name" value="PROTEIN_KINASE_ST"/>
    <property type="match status" value="1"/>
</dbReference>
<keyword evidence="19" id="KW-0325">Glycoprotein</keyword>
<keyword evidence="16 24" id="KW-1133">Transmembrane helix</keyword>
<evidence type="ECO:0000256" key="12">
    <source>
        <dbReference type="ARBA" id="ARBA00022741"/>
    </source>
</evidence>
<name>A0A445JAX5_GLYSO</name>
<evidence type="ECO:0000313" key="27">
    <source>
        <dbReference type="Proteomes" id="UP000289340"/>
    </source>
</evidence>
<evidence type="ECO:0000256" key="18">
    <source>
        <dbReference type="ARBA" id="ARBA00023170"/>
    </source>
</evidence>
<dbReference type="Gramene" id="XM_028387242.1">
    <property type="protein sequence ID" value="XP_028243043.1"/>
    <property type="gene ID" value="LOC114421360"/>
</dbReference>
<dbReference type="SMART" id="SM00220">
    <property type="entry name" value="S_TKc"/>
    <property type="match status" value="1"/>
</dbReference>
<dbReference type="PROSITE" id="PS00307">
    <property type="entry name" value="LECTIN_LEGUME_BETA"/>
    <property type="match status" value="1"/>
</dbReference>
<dbReference type="GO" id="GO:0005886">
    <property type="term" value="C:plasma membrane"/>
    <property type="evidence" value="ECO:0007669"/>
    <property type="project" value="UniProtKB-SubCell"/>
</dbReference>
<dbReference type="InterPro" id="IPR013320">
    <property type="entry name" value="ConA-like_dom_sf"/>
</dbReference>
<feature type="binding site" evidence="23">
    <location>
        <position position="422"/>
    </location>
    <ligand>
        <name>ATP</name>
        <dbReference type="ChEBI" id="CHEBI:30616"/>
    </ligand>
</feature>
<evidence type="ECO:0000256" key="6">
    <source>
        <dbReference type="ARBA" id="ARBA00022475"/>
    </source>
</evidence>
<organism evidence="26 27">
    <name type="scientific">Glycine soja</name>
    <name type="common">Wild soybean</name>
    <dbReference type="NCBI Taxonomy" id="3848"/>
    <lineage>
        <taxon>Eukaryota</taxon>
        <taxon>Viridiplantae</taxon>
        <taxon>Streptophyta</taxon>
        <taxon>Embryophyta</taxon>
        <taxon>Tracheophyta</taxon>
        <taxon>Spermatophyta</taxon>
        <taxon>Magnoliopsida</taxon>
        <taxon>eudicotyledons</taxon>
        <taxon>Gunneridae</taxon>
        <taxon>Pentapetalae</taxon>
        <taxon>rosids</taxon>
        <taxon>fabids</taxon>
        <taxon>Fabales</taxon>
        <taxon>Fabaceae</taxon>
        <taxon>Papilionoideae</taxon>
        <taxon>50 kb inversion clade</taxon>
        <taxon>NPAAA clade</taxon>
        <taxon>indigoferoid/millettioid clade</taxon>
        <taxon>Phaseoleae</taxon>
        <taxon>Glycine</taxon>
        <taxon>Glycine subgen. Soja</taxon>
    </lineage>
</organism>
<sequence length="733" mass="82195">MSLKFVTCIIFPSTPPPTQARNINYMQAIYVQFHFHRTNISSPDMAASPYCKNSYVHAFLHATLTLLLLVMPLAAASLAFNYQQLGDAGNATLSISGDVYHEQEVLQLTRYETFSYGRVIYHKQLHLWDKNSGKVADFTTHFSFTINARNNTNYADGMTFFLAHPSFPELDPRDGVGIGLLSRTQLLNPNFTKEYPFVAVEFDTYVNPEWDPKYHHVGIQVNSFVTSVSDTTQWFTSMDQRGYDADISYDSASNRLSVSFTGYKDNVKIKQNLSSVVNLKDKLPDWVEFGVTAATGMYYEEHTLSSWSFNSSFVFDKHKGGSKKGLAVGMGIGGFVLIGGTGLISLGLWKKWKKVDEEENHIVEEYMGEDFERGAGPRKYSYAELAHAANGFKDEHKLGQGGFGGVYKGYLKDIKSHVAIKKVSEGSDQGIKEFASEVIIISRLRHRNLVNLIGWCHERKKLLLVYEYMSNGSLDIHLFKKQSILQWAVRYNIARGLASALLYLHEEWEQCVVHRDIKPSNIMLDSEFNAKLGDFGLARFVDHAKSAQTTALAGTMGYMAPECTLGYRPASKESDVYSFGVVALEIACGRKPINHRAQENEISIVQWVWGLYGEGRILEAADQRLEGEFEEEQIKCLMIVGLWCAHPDHNNRPSMRQAIQVLNFEAPLPNLPSSLPVPTYLEGPLHSYIAPFSITASEEGQSQIISFSSNTNSIGFTTKSDDASPSVSLLYSR</sequence>
<dbReference type="PROSITE" id="PS50011">
    <property type="entry name" value="PROTEIN_KINASE_DOM"/>
    <property type="match status" value="1"/>
</dbReference>
<dbReference type="FunFam" id="3.30.200.20:FF:000168">
    <property type="entry name" value="L-type lectin-domain containing receptor kinase IX.1"/>
    <property type="match status" value="1"/>
</dbReference>
<dbReference type="Pfam" id="PF00069">
    <property type="entry name" value="Pkinase"/>
    <property type="match status" value="1"/>
</dbReference>
<dbReference type="PANTHER" id="PTHR27007">
    <property type="match status" value="1"/>
</dbReference>
<feature type="transmembrane region" description="Helical" evidence="24">
    <location>
        <begin position="58"/>
        <end position="80"/>
    </location>
</feature>
<evidence type="ECO:0000256" key="10">
    <source>
        <dbReference type="ARBA" id="ARBA00022729"/>
    </source>
</evidence>
<keyword evidence="18 26" id="KW-0675">Receptor</keyword>
<dbReference type="InterPro" id="IPR011009">
    <property type="entry name" value="Kinase-like_dom_sf"/>
</dbReference>
<evidence type="ECO:0000256" key="17">
    <source>
        <dbReference type="ARBA" id="ARBA00023136"/>
    </source>
</evidence>
<comment type="subcellular location">
    <subcellularLocation>
        <location evidence="1">Cell membrane</location>
        <topology evidence="1">Single-pass type I membrane protein</topology>
    </subcellularLocation>
</comment>
<gene>
    <name evidence="26" type="ORF">D0Y65_019802</name>
</gene>
<dbReference type="AlphaFoldDB" id="A0A445JAX5"/>
<dbReference type="InterPro" id="IPR008271">
    <property type="entry name" value="Ser/Thr_kinase_AS"/>
</dbReference>
<evidence type="ECO:0000256" key="22">
    <source>
        <dbReference type="ARBA" id="ARBA00063357"/>
    </source>
</evidence>
<dbReference type="Gene3D" id="3.30.200.20">
    <property type="entry name" value="Phosphorylase Kinase, domain 1"/>
    <property type="match status" value="1"/>
</dbReference>
<evidence type="ECO:0000256" key="23">
    <source>
        <dbReference type="PROSITE-ProRule" id="PRU10141"/>
    </source>
</evidence>
<comment type="similarity">
    <text evidence="2">Belongs to the leguminous lectin family.</text>
</comment>
<proteinExistence type="inferred from homology"/>
<keyword evidence="17 24" id="KW-0472">Membrane</keyword>
<feature type="transmembrane region" description="Helical" evidence="24">
    <location>
        <begin position="326"/>
        <end position="349"/>
    </location>
</feature>
<keyword evidence="8" id="KW-0808">Transferase</keyword>
<protein>
    <recommendedName>
        <fullName evidence="5">non-specific serine/threonine protein kinase</fullName>
        <ecNumber evidence="5">2.7.11.1</ecNumber>
    </recommendedName>
</protein>
<dbReference type="GO" id="GO:0004674">
    <property type="term" value="F:protein serine/threonine kinase activity"/>
    <property type="evidence" value="ECO:0007669"/>
    <property type="project" value="UniProtKB-KW"/>
</dbReference>
<evidence type="ECO:0000256" key="15">
    <source>
        <dbReference type="ARBA" id="ARBA00022840"/>
    </source>
</evidence>
<keyword evidence="11 26" id="KW-0430">Lectin</keyword>
<evidence type="ECO:0000256" key="1">
    <source>
        <dbReference type="ARBA" id="ARBA00004251"/>
    </source>
</evidence>
<evidence type="ECO:0000256" key="13">
    <source>
        <dbReference type="ARBA" id="ARBA00022777"/>
    </source>
</evidence>
<dbReference type="Proteomes" id="UP000289340">
    <property type="component" value="Chromosome 8"/>
</dbReference>
<comment type="subunit">
    <text evidence="22">Interacts with ABCG40.</text>
</comment>
<evidence type="ECO:0000256" key="11">
    <source>
        <dbReference type="ARBA" id="ARBA00022734"/>
    </source>
</evidence>
<dbReference type="EC" id="2.7.11.1" evidence="5"/>
<evidence type="ECO:0000256" key="19">
    <source>
        <dbReference type="ARBA" id="ARBA00023180"/>
    </source>
</evidence>
<dbReference type="FunFam" id="1.10.510.10:FF:000240">
    <property type="entry name" value="Lectin-domain containing receptor kinase A4.3"/>
    <property type="match status" value="1"/>
</dbReference>
<dbReference type="SUPFAM" id="SSF56112">
    <property type="entry name" value="Protein kinase-like (PK-like)"/>
    <property type="match status" value="1"/>
</dbReference>